<evidence type="ECO:0000313" key="2">
    <source>
        <dbReference type="Proteomes" id="UP000770661"/>
    </source>
</evidence>
<name>A0A8J4YB04_CHIOP</name>
<comment type="caution">
    <text evidence="1">The sequence shown here is derived from an EMBL/GenBank/DDBJ whole genome shotgun (WGS) entry which is preliminary data.</text>
</comment>
<dbReference type="AlphaFoldDB" id="A0A8J4YB04"/>
<proteinExistence type="predicted"/>
<accession>A0A8J4YB04</accession>
<evidence type="ECO:0000313" key="1">
    <source>
        <dbReference type="EMBL" id="KAG0720854.1"/>
    </source>
</evidence>
<protein>
    <submittedName>
        <fullName evidence="1">Uncharacterized protein</fullName>
    </submittedName>
</protein>
<dbReference type="Proteomes" id="UP000770661">
    <property type="component" value="Unassembled WGS sequence"/>
</dbReference>
<gene>
    <name evidence="1" type="ORF">GWK47_006577</name>
</gene>
<reference evidence="1" key="1">
    <citation type="submission" date="2020-07" db="EMBL/GenBank/DDBJ databases">
        <title>The High-quality genome of the commercially important snow crab, Chionoecetes opilio.</title>
        <authorList>
            <person name="Jeong J.-H."/>
            <person name="Ryu S."/>
        </authorList>
    </citation>
    <scope>NUCLEOTIDE SEQUENCE</scope>
    <source>
        <strain evidence="1">MADBK_172401_WGS</strain>
        <tissue evidence="1">Digestive gland</tissue>
    </source>
</reference>
<organism evidence="1 2">
    <name type="scientific">Chionoecetes opilio</name>
    <name type="common">Atlantic snow crab</name>
    <name type="synonym">Cancer opilio</name>
    <dbReference type="NCBI Taxonomy" id="41210"/>
    <lineage>
        <taxon>Eukaryota</taxon>
        <taxon>Metazoa</taxon>
        <taxon>Ecdysozoa</taxon>
        <taxon>Arthropoda</taxon>
        <taxon>Crustacea</taxon>
        <taxon>Multicrustacea</taxon>
        <taxon>Malacostraca</taxon>
        <taxon>Eumalacostraca</taxon>
        <taxon>Eucarida</taxon>
        <taxon>Decapoda</taxon>
        <taxon>Pleocyemata</taxon>
        <taxon>Brachyura</taxon>
        <taxon>Eubrachyura</taxon>
        <taxon>Majoidea</taxon>
        <taxon>Majidae</taxon>
        <taxon>Chionoecetes</taxon>
    </lineage>
</organism>
<sequence length="168" mass="19363">MSCPCATYHQHRRAYSSAHWLHGSSVQSAFSSVNEMQYNAEFRVVPGGEDLTEIPEYILVKCPLTSRWLTTAQSLVYMWTRKHGRLGKGKLNTLEILVKYCLQVYFKLYYDIKGLPQLEDGPKHILTQLRLMRVASPRRSKRCDLLRADRGMVRTLRMCPPLADGESE</sequence>
<dbReference type="EMBL" id="JACEEZ010012126">
    <property type="protein sequence ID" value="KAG0720854.1"/>
    <property type="molecule type" value="Genomic_DNA"/>
</dbReference>
<keyword evidence="2" id="KW-1185">Reference proteome</keyword>